<accession>A0A9P6N7H7</accession>
<dbReference type="Pfam" id="PF20515">
    <property type="entry name" value="2OG-FeII_Oxy_6"/>
    <property type="match status" value="1"/>
</dbReference>
<proteinExistence type="predicted"/>
<gene>
    <name evidence="2" type="ORF">CROQUDRAFT_55199</name>
</gene>
<organism evidence="2 3">
    <name type="scientific">Cronartium quercuum f. sp. fusiforme G11</name>
    <dbReference type="NCBI Taxonomy" id="708437"/>
    <lineage>
        <taxon>Eukaryota</taxon>
        <taxon>Fungi</taxon>
        <taxon>Dikarya</taxon>
        <taxon>Basidiomycota</taxon>
        <taxon>Pucciniomycotina</taxon>
        <taxon>Pucciniomycetes</taxon>
        <taxon>Pucciniales</taxon>
        <taxon>Coleosporiaceae</taxon>
        <taxon>Cronartium</taxon>
    </lineage>
</organism>
<evidence type="ECO:0000259" key="1">
    <source>
        <dbReference type="Pfam" id="PF20515"/>
    </source>
</evidence>
<evidence type="ECO:0000313" key="3">
    <source>
        <dbReference type="Proteomes" id="UP000886653"/>
    </source>
</evidence>
<dbReference type="AlphaFoldDB" id="A0A9P6N7H7"/>
<feature type="non-terminal residue" evidence="2">
    <location>
        <position position="1"/>
    </location>
</feature>
<dbReference type="EMBL" id="MU167816">
    <property type="protein sequence ID" value="KAG0139099.1"/>
    <property type="molecule type" value="Genomic_DNA"/>
</dbReference>
<dbReference type="OrthoDB" id="2501343at2759"/>
<dbReference type="Proteomes" id="UP000886653">
    <property type="component" value="Unassembled WGS sequence"/>
</dbReference>
<evidence type="ECO:0000313" key="2">
    <source>
        <dbReference type="EMBL" id="KAG0139099.1"/>
    </source>
</evidence>
<name>A0A9P6N7H7_9BASI</name>
<feature type="domain" description="Tet-like 2OG-Fe(II) oxygenase" evidence="1">
    <location>
        <begin position="1"/>
        <end position="77"/>
    </location>
</feature>
<dbReference type="InterPro" id="IPR046798">
    <property type="entry name" value="2OG-FeII_Oxy_6"/>
</dbReference>
<reference evidence="2" key="1">
    <citation type="submission" date="2013-11" db="EMBL/GenBank/DDBJ databases">
        <title>Genome sequence of the fusiform rust pathogen reveals effectors for host alternation and coevolution with pine.</title>
        <authorList>
            <consortium name="DOE Joint Genome Institute"/>
            <person name="Smith K."/>
            <person name="Pendleton A."/>
            <person name="Kubisiak T."/>
            <person name="Anderson C."/>
            <person name="Salamov A."/>
            <person name="Aerts A."/>
            <person name="Riley R."/>
            <person name="Clum A."/>
            <person name="Lindquist E."/>
            <person name="Ence D."/>
            <person name="Campbell M."/>
            <person name="Kronenberg Z."/>
            <person name="Feau N."/>
            <person name="Dhillon B."/>
            <person name="Hamelin R."/>
            <person name="Burleigh J."/>
            <person name="Smith J."/>
            <person name="Yandell M."/>
            <person name="Nelson C."/>
            <person name="Grigoriev I."/>
            <person name="Davis J."/>
        </authorList>
    </citation>
    <scope>NUCLEOTIDE SEQUENCE</scope>
    <source>
        <strain evidence="2">G11</strain>
    </source>
</reference>
<sequence>NLPHQDHDHTRYSFGMFCRIKQDTGELYELGSEETLGDVKGAKFVIEEFGIEVAFDRCNGIIEMLWDTKMEHYSTPSISVNAKGEVIDPMTSPITRFGSSCQISEALVKRIVLLEKNKTNQGMLNEEWEKYRLSHVKSYEEEVSFKLLKLEAHRFFKAEAREKAKLNKPCKLKLRFKS</sequence>
<keyword evidence="3" id="KW-1185">Reference proteome</keyword>
<comment type="caution">
    <text evidence="2">The sequence shown here is derived from an EMBL/GenBank/DDBJ whole genome shotgun (WGS) entry which is preliminary data.</text>
</comment>
<protein>
    <recommendedName>
        <fullName evidence="1">Tet-like 2OG-Fe(II) oxygenase domain-containing protein</fullName>
    </recommendedName>
</protein>